<accession>X1RLI3</accession>
<name>X1RLI3_9ZZZZ</name>
<proteinExistence type="predicted"/>
<dbReference type="AlphaFoldDB" id="X1RLI3"/>
<evidence type="ECO:0000313" key="1">
    <source>
        <dbReference type="EMBL" id="GAI64015.1"/>
    </source>
</evidence>
<sequence>MLYCSAENIDKSQYSFELRRIESLYNVPIIYGRRTYHDPQTAIESSPELLLFDIRNMKTGPINLFKRELYEHFGVRSDLHENLWEYEQYIRTAPVAIEALKAIGAAGNDTTIIAHEFMGMPTALAAILEEQCNFKTIFYAHETATIRNLI</sequence>
<dbReference type="EMBL" id="BARW01001803">
    <property type="protein sequence ID" value="GAI64015.1"/>
    <property type="molecule type" value="Genomic_DNA"/>
</dbReference>
<feature type="non-terminal residue" evidence="1">
    <location>
        <position position="150"/>
    </location>
</feature>
<protein>
    <submittedName>
        <fullName evidence="1">Uncharacterized protein</fullName>
    </submittedName>
</protein>
<reference evidence="1" key="1">
    <citation type="journal article" date="2014" name="Front. Microbiol.">
        <title>High frequency of phylogenetically diverse reductive dehalogenase-homologous genes in deep subseafloor sedimentary metagenomes.</title>
        <authorList>
            <person name="Kawai M."/>
            <person name="Futagami T."/>
            <person name="Toyoda A."/>
            <person name="Takaki Y."/>
            <person name="Nishi S."/>
            <person name="Hori S."/>
            <person name="Arai W."/>
            <person name="Tsubouchi T."/>
            <person name="Morono Y."/>
            <person name="Uchiyama I."/>
            <person name="Ito T."/>
            <person name="Fujiyama A."/>
            <person name="Inagaki F."/>
            <person name="Takami H."/>
        </authorList>
    </citation>
    <scope>NUCLEOTIDE SEQUENCE</scope>
    <source>
        <strain evidence="1">Expedition CK06-06</strain>
    </source>
</reference>
<comment type="caution">
    <text evidence="1">The sequence shown here is derived from an EMBL/GenBank/DDBJ whole genome shotgun (WGS) entry which is preliminary data.</text>
</comment>
<gene>
    <name evidence="1" type="ORF">S12H4_05439</name>
</gene>
<dbReference type="Gene3D" id="3.40.50.2000">
    <property type="entry name" value="Glycogen Phosphorylase B"/>
    <property type="match status" value="1"/>
</dbReference>
<organism evidence="1">
    <name type="scientific">marine sediment metagenome</name>
    <dbReference type="NCBI Taxonomy" id="412755"/>
    <lineage>
        <taxon>unclassified sequences</taxon>
        <taxon>metagenomes</taxon>
        <taxon>ecological metagenomes</taxon>
    </lineage>
</organism>